<dbReference type="EC" id="2.3.1.54" evidence="4 18"/>
<dbReference type="Gene3D" id="3.20.70.20">
    <property type="match status" value="1"/>
</dbReference>
<feature type="active site" description="S-acetylcysteine intermediate" evidence="15">
    <location>
        <position position="419"/>
    </location>
</feature>
<comment type="catalytic activity">
    <reaction evidence="14 18">
        <text>formate + acetyl-CoA = pyruvate + CoA</text>
        <dbReference type="Rhea" id="RHEA:11844"/>
        <dbReference type="ChEBI" id="CHEBI:15361"/>
        <dbReference type="ChEBI" id="CHEBI:15740"/>
        <dbReference type="ChEBI" id="CHEBI:57287"/>
        <dbReference type="ChEBI" id="CHEBI:57288"/>
        <dbReference type="EC" id="2.3.1.54"/>
    </reaction>
</comment>
<evidence type="ECO:0000256" key="3">
    <source>
        <dbReference type="ARBA" id="ARBA00008375"/>
    </source>
</evidence>
<dbReference type="PIRSF" id="PIRSF000379">
    <property type="entry name" value="For_Ac_trans_1"/>
    <property type="match status" value="1"/>
</dbReference>
<keyword evidence="23" id="KW-1185">Reference proteome</keyword>
<feature type="region of interest" description="Disordered" evidence="19">
    <location>
        <begin position="617"/>
        <end position="636"/>
    </location>
</feature>
<evidence type="ECO:0000256" key="16">
    <source>
        <dbReference type="PIRSR" id="PIRSR000379-2"/>
    </source>
</evidence>
<keyword evidence="11 18" id="KW-0012">Acyltransferase</keyword>
<feature type="modified residue" description="Glycine radical" evidence="16 17">
    <location>
        <position position="730"/>
    </location>
</feature>
<keyword evidence="10 18" id="KW-0119">Carbohydrate metabolism</keyword>
<dbReference type="InterPro" id="IPR004184">
    <property type="entry name" value="PFL_dom"/>
</dbReference>
<feature type="domain" description="Glycine radical" evidence="20">
    <location>
        <begin position="632"/>
        <end position="755"/>
    </location>
</feature>
<evidence type="ECO:0000256" key="17">
    <source>
        <dbReference type="PROSITE-ProRule" id="PRU00493"/>
    </source>
</evidence>
<dbReference type="GO" id="GO:0006006">
    <property type="term" value="P:glucose metabolic process"/>
    <property type="evidence" value="ECO:0007669"/>
    <property type="project" value="UniProtKB-UniRule"/>
</dbReference>
<dbReference type="PROSITE" id="PS51554">
    <property type="entry name" value="PFL"/>
    <property type="match status" value="1"/>
</dbReference>
<comment type="function">
    <text evidence="13">Catalyzes the conversion of pyruvate to formate and acetyl-CoA.</text>
</comment>
<accession>A0A2N5N2N4</accession>
<evidence type="ECO:0000256" key="4">
    <source>
        <dbReference type="ARBA" id="ARBA00013214"/>
    </source>
</evidence>
<dbReference type="PROSITE" id="PS51149">
    <property type="entry name" value="GLY_RADICAL_2"/>
    <property type="match status" value="1"/>
</dbReference>
<dbReference type="InterPro" id="IPR005949">
    <property type="entry name" value="Form_AcTrfase"/>
</dbReference>
<dbReference type="GO" id="GO:0016829">
    <property type="term" value="F:lyase activity"/>
    <property type="evidence" value="ECO:0007669"/>
    <property type="project" value="UniProtKB-KW"/>
</dbReference>
<organism evidence="22 23">
    <name type="scientific">Paenibacillus pasadenensis</name>
    <dbReference type="NCBI Taxonomy" id="217090"/>
    <lineage>
        <taxon>Bacteria</taxon>
        <taxon>Bacillati</taxon>
        <taxon>Bacillota</taxon>
        <taxon>Bacilli</taxon>
        <taxon>Bacillales</taxon>
        <taxon>Paenibacillaceae</taxon>
        <taxon>Paenibacillus</taxon>
    </lineage>
</organism>
<dbReference type="PANTHER" id="PTHR30191:SF0">
    <property type="entry name" value="FORMATE ACETYLTRANSFERASE 1"/>
    <property type="match status" value="1"/>
</dbReference>
<dbReference type="InterPro" id="IPR001150">
    <property type="entry name" value="Gly_radical"/>
</dbReference>
<dbReference type="UniPathway" id="UPA00920">
    <property type="reaction ID" value="UER00891"/>
</dbReference>
<dbReference type="CDD" id="cd01678">
    <property type="entry name" value="PFL1"/>
    <property type="match status" value="1"/>
</dbReference>
<evidence type="ECO:0000256" key="12">
    <source>
        <dbReference type="ARBA" id="ARBA00031063"/>
    </source>
</evidence>
<evidence type="ECO:0000313" key="22">
    <source>
        <dbReference type="EMBL" id="PLT44594.1"/>
    </source>
</evidence>
<dbReference type="InterPro" id="IPR050244">
    <property type="entry name" value="Auton_GlycylRad_Cofactor"/>
</dbReference>
<evidence type="ECO:0000256" key="1">
    <source>
        <dbReference type="ARBA" id="ARBA00004496"/>
    </source>
</evidence>
<dbReference type="PANTHER" id="PTHR30191">
    <property type="entry name" value="FORMATE ACETYLTRANSFERASE"/>
    <property type="match status" value="1"/>
</dbReference>
<keyword evidence="8 18" id="KW-0808">Transferase</keyword>
<evidence type="ECO:0000256" key="13">
    <source>
        <dbReference type="ARBA" id="ARBA00034302"/>
    </source>
</evidence>
<gene>
    <name evidence="22" type="ORF">B8V81_3025</name>
</gene>
<dbReference type="AlphaFoldDB" id="A0A2N5N2N4"/>
<evidence type="ECO:0000256" key="10">
    <source>
        <dbReference type="ARBA" id="ARBA00023277"/>
    </source>
</evidence>
<evidence type="ECO:0000256" key="19">
    <source>
        <dbReference type="SAM" id="MobiDB-lite"/>
    </source>
</evidence>
<comment type="similarity">
    <text evidence="3 18">Belongs to the glycyl radical enzyme (GRE) family. PFL subfamily.</text>
</comment>
<dbReference type="NCBIfam" id="TIGR01255">
    <property type="entry name" value="pyr_form_ly_1"/>
    <property type="match status" value="1"/>
</dbReference>
<keyword evidence="6 18" id="KW-0963">Cytoplasm</keyword>
<evidence type="ECO:0000256" key="6">
    <source>
        <dbReference type="ARBA" id="ARBA00022490"/>
    </source>
</evidence>
<feature type="active site" description="Cysteine radical intermediate" evidence="15">
    <location>
        <position position="420"/>
    </location>
</feature>
<evidence type="ECO:0000256" key="14">
    <source>
        <dbReference type="ARBA" id="ARBA00049029"/>
    </source>
</evidence>
<dbReference type="Proteomes" id="UP000234789">
    <property type="component" value="Unassembled WGS sequence"/>
</dbReference>
<dbReference type="GO" id="GO:0005829">
    <property type="term" value="C:cytosol"/>
    <property type="evidence" value="ECO:0007669"/>
    <property type="project" value="TreeGrafter"/>
</dbReference>
<comment type="subcellular location">
    <subcellularLocation>
        <location evidence="1 18">Cytoplasm</location>
    </subcellularLocation>
</comment>
<dbReference type="RefSeq" id="WP_101808633.1">
    <property type="nucleotide sequence ID" value="NZ_NFEZ01000004.1"/>
</dbReference>
<comment type="pathway">
    <text evidence="2 18">Fermentation; pyruvate fermentation; formate from pyruvate: step 1/1.</text>
</comment>
<comment type="subunit">
    <text evidence="18">Homodimer.</text>
</comment>
<keyword evidence="7 18" id="KW-0313">Glucose metabolism</keyword>
<evidence type="ECO:0000259" key="21">
    <source>
        <dbReference type="PROSITE" id="PS51554"/>
    </source>
</evidence>
<dbReference type="PROSITE" id="PS00850">
    <property type="entry name" value="GLY_RADICAL_1"/>
    <property type="match status" value="1"/>
</dbReference>
<evidence type="ECO:0000313" key="23">
    <source>
        <dbReference type="Proteomes" id="UP000234789"/>
    </source>
</evidence>
<evidence type="ECO:0000256" key="15">
    <source>
        <dbReference type="PIRSR" id="PIRSR000379-1"/>
    </source>
</evidence>
<evidence type="ECO:0000256" key="7">
    <source>
        <dbReference type="ARBA" id="ARBA00022526"/>
    </source>
</evidence>
<feature type="domain" description="PFL" evidence="21">
    <location>
        <begin position="8"/>
        <end position="625"/>
    </location>
</feature>
<name>A0A2N5N2N4_9BACL</name>
<evidence type="ECO:0000256" key="9">
    <source>
        <dbReference type="ARBA" id="ARBA00022818"/>
    </source>
</evidence>
<dbReference type="FunFam" id="3.20.70.20:FF:000003">
    <property type="entry name" value="Formate acetyltransferase"/>
    <property type="match status" value="1"/>
</dbReference>
<dbReference type="Pfam" id="PF02901">
    <property type="entry name" value="PFL-like"/>
    <property type="match status" value="1"/>
</dbReference>
<keyword evidence="22" id="KW-0670">Pyruvate</keyword>
<evidence type="ECO:0000256" key="8">
    <source>
        <dbReference type="ARBA" id="ARBA00022679"/>
    </source>
</evidence>
<evidence type="ECO:0000256" key="11">
    <source>
        <dbReference type="ARBA" id="ARBA00023315"/>
    </source>
</evidence>
<keyword evidence="22" id="KW-0456">Lyase</keyword>
<evidence type="ECO:0000256" key="2">
    <source>
        <dbReference type="ARBA" id="ARBA00004809"/>
    </source>
</evidence>
<dbReference type="EMBL" id="NFEZ01000004">
    <property type="protein sequence ID" value="PLT44594.1"/>
    <property type="molecule type" value="Genomic_DNA"/>
</dbReference>
<reference evidence="22 23" key="1">
    <citation type="submission" date="2017-05" db="EMBL/GenBank/DDBJ databases">
        <title>Functional genome analysis of Paenibacillus pasadenensis strain R16: insights on endophytic life style and antifungal activity.</title>
        <authorList>
            <person name="Passera A."/>
            <person name="Marcolungo L."/>
            <person name="Casati P."/>
            <person name="Brasca M."/>
            <person name="Quaglino F."/>
            <person name="Delledonne M."/>
        </authorList>
    </citation>
    <scope>NUCLEOTIDE SEQUENCE [LARGE SCALE GENOMIC DNA]</scope>
    <source>
        <strain evidence="22 23">R16</strain>
    </source>
</reference>
<evidence type="ECO:0000259" key="20">
    <source>
        <dbReference type="PROSITE" id="PS51149"/>
    </source>
</evidence>
<evidence type="ECO:0000256" key="18">
    <source>
        <dbReference type="RuleBase" id="RU368075"/>
    </source>
</evidence>
<dbReference type="GO" id="GO:0008861">
    <property type="term" value="F:formate C-acetyltransferase activity"/>
    <property type="evidence" value="ECO:0007669"/>
    <property type="project" value="UniProtKB-UniRule"/>
</dbReference>
<dbReference type="InterPro" id="IPR019777">
    <property type="entry name" value="Form_AcTrfase_GR_CS"/>
</dbReference>
<keyword evidence="9 16" id="KW-0556">Organic radical</keyword>
<sequence>MAINEKDIRAIGGLDAWRGFRPGKWQRAIDVNAFIGANLTPYEGDEAFLAEPTEATRALWEEVLRLMKQERERGGVLDISTDVVSTIVSHGPGYIDRPLEQVVGLQTDAPLKRSVQPFGGIRMVIDACEAYGYKADEAMVKTFTDIRKTHNQGVFDAYTADMRLARKAGIITGLPDAYGRGRIIGDYRRVALYGIDRLVADKKAELKQREGTPMSESLIRQREELSEQIRALGELKQMAASYGFDLSEPAATAKEAVQWLYFAYLAAIKEQNGAAMSIGRISSFLDIYVERDLREGRLDEAQAQELVDHLVMKLRLVKFLRTPDYNELFSGDPTWVTESIGGMGLDGRSRVTKSSFRFLHTLYNLGPAPEPNLTVLWSARLPQGFKEYCAKVSIDTSSIQYENDDLMRPLYGDDYGIACCVSAMRIGKQMQFFGARANLAKALLYAINGGVDEKLGEQVGPAFAPITADVLDYKEVLKRYDSMLDWLAGLYIDTLNVIHYMHDKYSYERIEMALHDTDLVRTMACGIAGLSVVADSLSAIKHAKVRPIRDERGLAVDFEIEGDYPQYGNNDDRVDRIAVELTERFMNKLKRHETYRGAVHTQSVLTITSNVVYGKKTGSTPDGRKAGEPFAPGANPMHGRDRKGALASLNSVAKLPYDSSLDGISNTFSIVPKALGKEADVRVRNLVSLLDGYSAKGGHHLNVNVFNREQLMDAMEHPEQYPQLTIRVSGYAVNFIKLTREQQLDVINRTFHGSV</sequence>
<evidence type="ECO:0000256" key="5">
    <source>
        <dbReference type="ARBA" id="ARBA00013897"/>
    </source>
</evidence>
<protein>
    <recommendedName>
        <fullName evidence="5 18">Formate acetyltransferase</fullName>
        <ecNumber evidence="4 18">2.3.1.54</ecNumber>
    </recommendedName>
    <alternativeName>
        <fullName evidence="12 18">Pyruvate formate-lyase</fullName>
    </alternativeName>
</protein>
<dbReference type="Pfam" id="PF01228">
    <property type="entry name" value="Gly_radical"/>
    <property type="match status" value="1"/>
</dbReference>
<proteinExistence type="inferred from homology"/>
<comment type="caution">
    <text evidence="22">The sequence shown here is derived from an EMBL/GenBank/DDBJ whole genome shotgun (WGS) entry which is preliminary data.</text>
</comment>
<dbReference type="SUPFAM" id="SSF51998">
    <property type="entry name" value="PFL-like glycyl radical enzymes"/>
    <property type="match status" value="1"/>
</dbReference>